<feature type="compositionally biased region" description="Low complexity" evidence="1">
    <location>
        <begin position="81"/>
        <end position="96"/>
    </location>
</feature>
<keyword evidence="2" id="KW-0732">Signal</keyword>
<evidence type="ECO:0000256" key="2">
    <source>
        <dbReference type="SAM" id="SignalP"/>
    </source>
</evidence>
<dbReference type="AlphaFoldDB" id="A0A423VC67"/>
<accession>A0A423VC67</accession>
<sequence>MTDHQRWMLVLYILNLCFRVPQPKAAVREPQKPADNKMDFDASPHWKTMLSPVAEESPSPRKGRRNDGNRGDDDDDGVLITFSTRTPPSRSMSPGSIKMQNFLRRLEQQGLSHD</sequence>
<evidence type="ECO:0000256" key="1">
    <source>
        <dbReference type="SAM" id="MobiDB-lite"/>
    </source>
</evidence>
<evidence type="ECO:0000313" key="3">
    <source>
        <dbReference type="EMBL" id="ROV88409.1"/>
    </source>
</evidence>
<dbReference type="Proteomes" id="UP000284375">
    <property type="component" value="Unassembled WGS sequence"/>
</dbReference>
<proteinExistence type="predicted"/>
<feature type="chain" id="PRO_5019125009" evidence="2">
    <location>
        <begin position="26"/>
        <end position="114"/>
    </location>
</feature>
<dbReference type="EMBL" id="LJZO01000067">
    <property type="protein sequence ID" value="ROV88409.1"/>
    <property type="molecule type" value="Genomic_DNA"/>
</dbReference>
<comment type="caution">
    <text evidence="3">The sequence shown here is derived from an EMBL/GenBank/DDBJ whole genome shotgun (WGS) entry which is preliminary data.</text>
</comment>
<gene>
    <name evidence="3" type="ORF">VSDG_09227</name>
</gene>
<protein>
    <submittedName>
        <fullName evidence="3">Uncharacterized protein</fullName>
    </submittedName>
</protein>
<dbReference type="OrthoDB" id="5240772at2759"/>
<feature type="region of interest" description="Disordered" evidence="1">
    <location>
        <begin position="24"/>
        <end position="114"/>
    </location>
</feature>
<reference evidence="3 4" key="1">
    <citation type="submission" date="2015-09" db="EMBL/GenBank/DDBJ databases">
        <title>Host preference determinants of Valsa canker pathogens revealed by comparative genomics.</title>
        <authorList>
            <person name="Yin Z."/>
            <person name="Huang L."/>
        </authorList>
    </citation>
    <scope>NUCLEOTIDE SEQUENCE [LARGE SCALE GENOMIC DNA]</scope>
    <source>
        <strain evidence="3 4">YSFL</strain>
    </source>
</reference>
<feature type="signal peptide" evidence="2">
    <location>
        <begin position="1"/>
        <end position="25"/>
    </location>
</feature>
<evidence type="ECO:0000313" key="4">
    <source>
        <dbReference type="Proteomes" id="UP000284375"/>
    </source>
</evidence>
<feature type="compositionally biased region" description="Basic and acidic residues" evidence="1">
    <location>
        <begin position="26"/>
        <end position="44"/>
    </location>
</feature>
<organism evidence="3 4">
    <name type="scientific">Cytospora chrysosperma</name>
    <name type="common">Cytospora canker fungus</name>
    <name type="synonym">Sphaeria chrysosperma</name>
    <dbReference type="NCBI Taxonomy" id="252740"/>
    <lineage>
        <taxon>Eukaryota</taxon>
        <taxon>Fungi</taxon>
        <taxon>Dikarya</taxon>
        <taxon>Ascomycota</taxon>
        <taxon>Pezizomycotina</taxon>
        <taxon>Sordariomycetes</taxon>
        <taxon>Sordariomycetidae</taxon>
        <taxon>Diaporthales</taxon>
        <taxon>Cytosporaceae</taxon>
        <taxon>Cytospora</taxon>
    </lineage>
</organism>
<keyword evidence="4" id="KW-1185">Reference proteome</keyword>
<feature type="compositionally biased region" description="Basic and acidic residues" evidence="1">
    <location>
        <begin position="104"/>
        <end position="114"/>
    </location>
</feature>
<name>A0A423VC67_CYTCH</name>